<protein>
    <submittedName>
        <fullName evidence="2">Uncharacterized protein</fullName>
    </submittedName>
</protein>
<accession>A0ABP9H2H4</accession>
<dbReference type="EMBL" id="BAABHS010000006">
    <property type="protein sequence ID" value="GAA4958318.1"/>
    <property type="molecule type" value="Genomic_DNA"/>
</dbReference>
<organism evidence="2 3">
    <name type="scientific">Yinghuangia aomiensis</name>
    <dbReference type="NCBI Taxonomy" id="676205"/>
    <lineage>
        <taxon>Bacteria</taxon>
        <taxon>Bacillati</taxon>
        <taxon>Actinomycetota</taxon>
        <taxon>Actinomycetes</taxon>
        <taxon>Kitasatosporales</taxon>
        <taxon>Streptomycetaceae</taxon>
        <taxon>Yinghuangia</taxon>
    </lineage>
</organism>
<name>A0ABP9H2H4_9ACTN</name>
<evidence type="ECO:0000313" key="2">
    <source>
        <dbReference type="EMBL" id="GAA4958318.1"/>
    </source>
</evidence>
<gene>
    <name evidence="2" type="ORF">GCM10023205_21170</name>
</gene>
<dbReference type="Proteomes" id="UP001500466">
    <property type="component" value="Unassembled WGS sequence"/>
</dbReference>
<keyword evidence="3" id="KW-1185">Reference proteome</keyword>
<sequence length="406" mass="43508">MPPSSQMRRGVAPDEPFVNRLIAATDVDQTRELAREEVRKATGRNTDFILVDGDPFEMKRLALSAVHWFRLHPEVPAQALSVQRIPARGDVTYAAVANPGLQTVAFNADLFGAGRRGELERFWALGEDTGQLRRDPELATPILVFHELEHLRYDHYGGLPDLLKGKQPARGVPNNPSAAVAKVASYTKTAKDLVKRHPDIKLVTNHSVAKYFGTYPATNTAETFVEGSGHLHAQGDGAPKLARIVAEPLGSVDEIAAAAPGFRQALRRVDTEVDRDTGLPKSPGQLAREAAGRVNEARPETARPNPWLTRNNGGRPPSEGSAVSGANAAPATDGHTGPEPGQSASAIRFGLPPAASRGMSHMSRAPSESPTPPTAPGVLPTPPGHVQRRQPNRAAEARGVSMQRDP</sequence>
<comment type="caution">
    <text evidence="2">The sequence shown here is derived from an EMBL/GenBank/DDBJ whole genome shotgun (WGS) entry which is preliminary data.</text>
</comment>
<feature type="compositionally biased region" description="Pro residues" evidence="1">
    <location>
        <begin position="369"/>
        <end position="383"/>
    </location>
</feature>
<evidence type="ECO:0000256" key="1">
    <source>
        <dbReference type="SAM" id="MobiDB-lite"/>
    </source>
</evidence>
<evidence type="ECO:0000313" key="3">
    <source>
        <dbReference type="Proteomes" id="UP001500466"/>
    </source>
</evidence>
<reference evidence="3" key="1">
    <citation type="journal article" date="2019" name="Int. J. Syst. Evol. Microbiol.">
        <title>The Global Catalogue of Microorganisms (GCM) 10K type strain sequencing project: providing services to taxonomists for standard genome sequencing and annotation.</title>
        <authorList>
            <consortium name="The Broad Institute Genomics Platform"/>
            <consortium name="The Broad Institute Genome Sequencing Center for Infectious Disease"/>
            <person name="Wu L."/>
            <person name="Ma J."/>
        </authorList>
    </citation>
    <scope>NUCLEOTIDE SEQUENCE [LARGE SCALE GENOMIC DNA]</scope>
    <source>
        <strain evidence="3">JCM 17986</strain>
    </source>
</reference>
<feature type="region of interest" description="Disordered" evidence="1">
    <location>
        <begin position="272"/>
        <end position="406"/>
    </location>
</feature>
<proteinExistence type="predicted"/>